<feature type="transmembrane region" description="Helical" evidence="1">
    <location>
        <begin position="330"/>
        <end position="347"/>
    </location>
</feature>
<feature type="transmembrane region" description="Helical" evidence="1">
    <location>
        <begin position="270"/>
        <end position="299"/>
    </location>
</feature>
<feature type="transmembrane region" description="Helical" evidence="1">
    <location>
        <begin position="306"/>
        <end position="324"/>
    </location>
</feature>
<evidence type="ECO:0000313" key="2">
    <source>
        <dbReference type="EMBL" id="UUL83021.1"/>
    </source>
</evidence>
<gene>
    <name evidence="2" type="ORF">NMP03_01955</name>
</gene>
<proteinExistence type="predicted"/>
<dbReference type="Proteomes" id="UP001058533">
    <property type="component" value="Chromosome"/>
</dbReference>
<feature type="transmembrane region" description="Helical" evidence="1">
    <location>
        <begin position="145"/>
        <end position="169"/>
    </location>
</feature>
<keyword evidence="1" id="KW-0472">Membrane</keyword>
<sequence>MRHKPPLWLRAPSRFAGLGKTQARLLLALALLLVLLSFQALFLPPLIASGGASNAAAGDGDLLLYESIVSGLHAGGDYYSVAADLLRSGNYPLRPFVTFRLPTLAVVQASLPPFLAGSLMIAIAAAAGVVWLNRLRAEALGSAPALLVAAVMLAGGLIAFVQTSLWAFHEFWAAPLIALSLGLRRPGSWVSAAAIGLMAVLIRETALVYLVVMAVFAWTEGERREALGWGAAIGLFGVALTFHAIAVAGITTPFDPASGGWSGLHGFGLFVRSITLATALQAIPLSIAAPLVALALFGWLGWRDPLGLRVAATLAGYAVVIATFGRLDTFYWGVMAAPLLLVGLVFVPDSLRDLGVAALDRRRVRVQRIVR</sequence>
<dbReference type="RefSeq" id="WP_256506865.1">
    <property type="nucleotide sequence ID" value="NZ_CP101740.1"/>
</dbReference>
<reference evidence="2" key="1">
    <citation type="submission" date="2022-07" db="EMBL/GenBank/DDBJ databases">
        <title>Sphingomonas sp. nov., a novel bacterium isolated from the north slope of the Mount Everest.</title>
        <authorList>
            <person name="Cui X."/>
            <person name="Liu Y."/>
        </authorList>
    </citation>
    <scope>NUCLEOTIDE SEQUENCE</scope>
    <source>
        <strain evidence="2">S5-59</strain>
    </source>
</reference>
<feature type="transmembrane region" description="Helical" evidence="1">
    <location>
        <begin position="189"/>
        <end position="219"/>
    </location>
</feature>
<feature type="transmembrane region" description="Helical" evidence="1">
    <location>
        <begin position="114"/>
        <end position="133"/>
    </location>
</feature>
<keyword evidence="1" id="KW-0812">Transmembrane</keyword>
<evidence type="ECO:0008006" key="4">
    <source>
        <dbReference type="Google" id="ProtNLM"/>
    </source>
</evidence>
<organism evidence="2 3">
    <name type="scientific">Sphingomonas qomolangmaensis</name>
    <dbReference type="NCBI Taxonomy" id="2918765"/>
    <lineage>
        <taxon>Bacteria</taxon>
        <taxon>Pseudomonadati</taxon>
        <taxon>Pseudomonadota</taxon>
        <taxon>Alphaproteobacteria</taxon>
        <taxon>Sphingomonadales</taxon>
        <taxon>Sphingomonadaceae</taxon>
        <taxon>Sphingomonas</taxon>
    </lineage>
</organism>
<feature type="transmembrane region" description="Helical" evidence="1">
    <location>
        <begin position="226"/>
        <end position="250"/>
    </location>
</feature>
<name>A0ABY5LAN9_9SPHN</name>
<dbReference type="EMBL" id="CP101740">
    <property type="protein sequence ID" value="UUL83021.1"/>
    <property type="molecule type" value="Genomic_DNA"/>
</dbReference>
<evidence type="ECO:0000313" key="3">
    <source>
        <dbReference type="Proteomes" id="UP001058533"/>
    </source>
</evidence>
<keyword evidence="1" id="KW-1133">Transmembrane helix</keyword>
<accession>A0ABY5LAN9</accession>
<protein>
    <recommendedName>
        <fullName evidence="4">DUF2029 domain-containing protein</fullName>
    </recommendedName>
</protein>
<keyword evidence="3" id="KW-1185">Reference proteome</keyword>
<evidence type="ECO:0000256" key="1">
    <source>
        <dbReference type="SAM" id="Phobius"/>
    </source>
</evidence>